<feature type="signal peptide" evidence="1">
    <location>
        <begin position="1"/>
        <end position="23"/>
    </location>
</feature>
<comment type="caution">
    <text evidence="2">The sequence shown here is derived from an EMBL/GenBank/DDBJ whole genome shotgun (WGS) entry which is preliminary data.</text>
</comment>
<dbReference type="RefSeq" id="WP_148752361.1">
    <property type="nucleotide sequence ID" value="NZ_VSSR01000028.1"/>
</dbReference>
<evidence type="ECO:0000256" key="1">
    <source>
        <dbReference type="SAM" id="SignalP"/>
    </source>
</evidence>
<proteinExistence type="predicted"/>
<dbReference type="Proteomes" id="UP000324853">
    <property type="component" value="Unassembled WGS sequence"/>
</dbReference>
<keyword evidence="3" id="KW-1185">Reference proteome</keyword>
<evidence type="ECO:0000313" key="3">
    <source>
        <dbReference type="Proteomes" id="UP000324853"/>
    </source>
</evidence>
<dbReference type="EMBL" id="VSSR01000028">
    <property type="protein sequence ID" value="TYL83509.1"/>
    <property type="molecule type" value="Genomic_DNA"/>
</dbReference>
<name>A0A5S4WN23_9BRAD</name>
<organism evidence="2 3">
    <name type="scientific">Bradyrhizobium cytisi</name>
    <dbReference type="NCBI Taxonomy" id="515489"/>
    <lineage>
        <taxon>Bacteria</taxon>
        <taxon>Pseudomonadati</taxon>
        <taxon>Pseudomonadota</taxon>
        <taxon>Alphaproteobacteria</taxon>
        <taxon>Hyphomicrobiales</taxon>
        <taxon>Nitrobacteraceae</taxon>
        <taxon>Bradyrhizobium</taxon>
    </lineage>
</organism>
<feature type="chain" id="PRO_5024315507" evidence="1">
    <location>
        <begin position="24"/>
        <end position="118"/>
    </location>
</feature>
<evidence type="ECO:0000313" key="2">
    <source>
        <dbReference type="EMBL" id="TYL83509.1"/>
    </source>
</evidence>
<gene>
    <name evidence="2" type="ORF">FXB38_18340</name>
</gene>
<sequence>MPTLSRRSMVATLVAAFAPAAGTAVVMPRVAETAAAVLAPELSAVPAVVLPPAEDPELLALGAEIGPRLDAYRAAAAALVEARTVAEKLWPAVPEEIVVTTKRRRGFFGGCFEHEQDL</sequence>
<accession>A0A5S4WN23</accession>
<reference evidence="2 3" key="1">
    <citation type="submission" date="2019-08" db="EMBL/GenBank/DDBJ databases">
        <title>Bradyrhizobium hipponensis sp. nov., a rhizobium isolated from a Lupinus angustifolius root nodule in Tunisia.</title>
        <authorList>
            <person name="Off K."/>
            <person name="Rejili M."/>
            <person name="Mars M."/>
            <person name="Brachmann A."/>
            <person name="Marin M."/>
        </authorList>
    </citation>
    <scope>NUCLEOTIDE SEQUENCE [LARGE SCALE GENOMIC DNA]</scope>
    <source>
        <strain evidence="2 3">CTAW11</strain>
    </source>
</reference>
<keyword evidence="1" id="KW-0732">Signal</keyword>
<dbReference type="InterPro" id="IPR006311">
    <property type="entry name" value="TAT_signal"/>
</dbReference>
<protein>
    <submittedName>
        <fullName evidence="2">Uncharacterized protein</fullName>
    </submittedName>
</protein>
<dbReference type="AlphaFoldDB" id="A0A5S4WN23"/>
<dbReference type="PROSITE" id="PS51318">
    <property type="entry name" value="TAT"/>
    <property type="match status" value="1"/>
</dbReference>